<dbReference type="InterPro" id="IPR035500">
    <property type="entry name" value="NHR-like_dom_sf"/>
</dbReference>
<dbReference type="PROSITE" id="PS51843">
    <property type="entry name" value="NR_LBD"/>
    <property type="match status" value="1"/>
</dbReference>
<evidence type="ECO:0000256" key="4">
    <source>
        <dbReference type="ARBA" id="ARBA00023242"/>
    </source>
</evidence>
<comment type="caution">
    <text evidence="6">The sequence shown here is derived from an EMBL/GenBank/DDBJ whole genome shotgun (WGS) entry which is preliminary data.</text>
</comment>
<sequence>MYCFLMLRTSFHSSQLTMPSPMPEYLNVHYICESASRLLFLSIHWARSIPSFHALGPCAPALERPAMTSRSCDRYVITGPALIPTLGPEAAVDYKGPSERQEVSISLVKACWNELFSLGLAQCSQVMNVSTILTAFVNHLHGLQHDKLSGDKLKLVMDHIFKLQDFCTSMVKLGLDGYEYAYLKAIVLFSPGYIGGLSTALQNAVDKPLMPVGLAHLRFWG</sequence>
<proteinExistence type="predicted"/>
<dbReference type="Gene3D" id="1.10.565.10">
    <property type="entry name" value="Retinoid X Receptor"/>
    <property type="match status" value="1"/>
</dbReference>
<dbReference type="SUPFAM" id="SSF48508">
    <property type="entry name" value="Nuclear receptor ligand-binding domain"/>
    <property type="match status" value="1"/>
</dbReference>
<organism evidence="6 7">
    <name type="scientific">Ranitomeya imitator</name>
    <name type="common">mimic poison frog</name>
    <dbReference type="NCBI Taxonomy" id="111125"/>
    <lineage>
        <taxon>Eukaryota</taxon>
        <taxon>Metazoa</taxon>
        <taxon>Chordata</taxon>
        <taxon>Craniata</taxon>
        <taxon>Vertebrata</taxon>
        <taxon>Euteleostomi</taxon>
        <taxon>Amphibia</taxon>
        <taxon>Batrachia</taxon>
        <taxon>Anura</taxon>
        <taxon>Neobatrachia</taxon>
        <taxon>Hyloidea</taxon>
        <taxon>Dendrobatidae</taxon>
        <taxon>Dendrobatinae</taxon>
        <taxon>Ranitomeya</taxon>
    </lineage>
</organism>
<protein>
    <recommendedName>
        <fullName evidence="5">NR LBD domain-containing protein</fullName>
    </recommendedName>
</protein>
<dbReference type="InterPro" id="IPR001723">
    <property type="entry name" value="Nuclear_hrmn_rcpt"/>
</dbReference>
<evidence type="ECO:0000313" key="7">
    <source>
        <dbReference type="Proteomes" id="UP001176940"/>
    </source>
</evidence>
<accession>A0ABN9M1I7</accession>
<keyword evidence="2" id="KW-0804">Transcription</keyword>
<reference evidence="6" key="1">
    <citation type="submission" date="2023-07" db="EMBL/GenBank/DDBJ databases">
        <authorList>
            <person name="Stuckert A."/>
        </authorList>
    </citation>
    <scope>NUCLEOTIDE SEQUENCE</scope>
</reference>
<dbReference type="EMBL" id="CAUEEQ010042018">
    <property type="protein sequence ID" value="CAJ0956514.1"/>
    <property type="molecule type" value="Genomic_DNA"/>
</dbReference>
<name>A0ABN9M1I7_9NEOB</name>
<evidence type="ECO:0000256" key="2">
    <source>
        <dbReference type="ARBA" id="ARBA00023163"/>
    </source>
</evidence>
<gene>
    <name evidence="6" type="ORF">RIMI_LOCUS15564505</name>
</gene>
<dbReference type="InterPro" id="IPR000536">
    <property type="entry name" value="Nucl_hrmn_rcpt_lig-bd"/>
</dbReference>
<keyword evidence="1" id="KW-0805">Transcription regulation</keyword>
<evidence type="ECO:0000259" key="5">
    <source>
        <dbReference type="PROSITE" id="PS51843"/>
    </source>
</evidence>
<evidence type="ECO:0000256" key="1">
    <source>
        <dbReference type="ARBA" id="ARBA00023015"/>
    </source>
</evidence>
<dbReference type="InterPro" id="IPR050274">
    <property type="entry name" value="Nuclear_hormone_rcpt_NR2"/>
</dbReference>
<dbReference type="PRINTS" id="PR00398">
    <property type="entry name" value="STRDHORMONER"/>
</dbReference>
<dbReference type="Pfam" id="PF00104">
    <property type="entry name" value="Hormone_recep"/>
    <property type="match status" value="2"/>
</dbReference>
<feature type="domain" description="NR LBD" evidence="5">
    <location>
        <begin position="48"/>
        <end position="221"/>
    </location>
</feature>
<dbReference type="Proteomes" id="UP001176940">
    <property type="component" value="Unassembled WGS sequence"/>
</dbReference>
<dbReference type="PANTHER" id="PTHR24083">
    <property type="entry name" value="NUCLEAR HORMONE RECEPTOR"/>
    <property type="match status" value="1"/>
</dbReference>
<keyword evidence="7" id="KW-1185">Reference proteome</keyword>
<evidence type="ECO:0000256" key="3">
    <source>
        <dbReference type="ARBA" id="ARBA00023170"/>
    </source>
</evidence>
<keyword evidence="4" id="KW-0539">Nucleus</keyword>
<keyword evidence="3" id="KW-0675">Receptor</keyword>
<evidence type="ECO:0000313" key="6">
    <source>
        <dbReference type="EMBL" id="CAJ0956514.1"/>
    </source>
</evidence>